<dbReference type="Pfam" id="PF24483">
    <property type="entry name" value="DUF7582"/>
    <property type="match status" value="1"/>
</dbReference>
<dbReference type="InterPro" id="IPR056004">
    <property type="entry name" value="DUF7582"/>
</dbReference>
<accession>A0AAN6SVA2</accession>
<keyword evidence="3" id="KW-1185">Reference proteome</keyword>
<proteinExistence type="predicted"/>
<dbReference type="Proteomes" id="UP001303115">
    <property type="component" value="Unassembled WGS sequence"/>
</dbReference>
<protein>
    <recommendedName>
        <fullName evidence="1">DUF7582 domain-containing protein</fullName>
    </recommendedName>
</protein>
<reference evidence="3" key="1">
    <citation type="journal article" date="2023" name="Mol. Phylogenet. Evol.">
        <title>Genome-scale phylogeny and comparative genomics of the fungal order Sordariales.</title>
        <authorList>
            <person name="Hensen N."/>
            <person name="Bonometti L."/>
            <person name="Westerberg I."/>
            <person name="Brannstrom I.O."/>
            <person name="Guillou S."/>
            <person name="Cros-Aarteil S."/>
            <person name="Calhoun S."/>
            <person name="Haridas S."/>
            <person name="Kuo A."/>
            <person name="Mondo S."/>
            <person name="Pangilinan J."/>
            <person name="Riley R."/>
            <person name="LaButti K."/>
            <person name="Andreopoulos B."/>
            <person name="Lipzen A."/>
            <person name="Chen C."/>
            <person name="Yan M."/>
            <person name="Daum C."/>
            <person name="Ng V."/>
            <person name="Clum A."/>
            <person name="Steindorff A."/>
            <person name="Ohm R.A."/>
            <person name="Martin F."/>
            <person name="Silar P."/>
            <person name="Natvig D.O."/>
            <person name="Lalanne C."/>
            <person name="Gautier V."/>
            <person name="Ament-Velasquez S.L."/>
            <person name="Kruys A."/>
            <person name="Hutchinson M.I."/>
            <person name="Powell A.J."/>
            <person name="Barry K."/>
            <person name="Miller A.N."/>
            <person name="Grigoriev I.V."/>
            <person name="Debuchy R."/>
            <person name="Gladieux P."/>
            <person name="Hiltunen Thoren M."/>
            <person name="Johannesson H."/>
        </authorList>
    </citation>
    <scope>NUCLEOTIDE SEQUENCE [LARGE SCALE GENOMIC DNA]</scope>
    <source>
        <strain evidence="3">CBS 284.82</strain>
    </source>
</reference>
<sequence>MGQCFSSNKSNAATLLELAPRKATGGHAAPMPNLNSATLTAGLTTVGDYLVSKKKSVTVVAVGGAVNTIFLKSRDSTQDVDFYNSRLTAADFEHLVNGAKAAGKKNPLLASGWLNNHTVFFIPQGQRDTLTDQAFVQNELIFNHPGLKVLAAPWQYAFCCKVDRLSGGGINAARSYDLSDAVVYLHRYLARQKKAGVTLATVQGWFTEYTMTWKPAYAAVIKNVNAAYMAKYKVAKAPIV</sequence>
<evidence type="ECO:0000313" key="3">
    <source>
        <dbReference type="Proteomes" id="UP001303115"/>
    </source>
</evidence>
<evidence type="ECO:0000259" key="1">
    <source>
        <dbReference type="Pfam" id="PF24483"/>
    </source>
</evidence>
<comment type="caution">
    <text evidence="2">The sequence shown here is derived from an EMBL/GenBank/DDBJ whole genome shotgun (WGS) entry which is preliminary data.</text>
</comment>
<evidence type="ECO:0000313" key="2">
    <source>
        <dbReference type="EMBL" id="KAK4043358.1"/>
    </source>
</evidence>
<gene>
    <name evidence="2" type="ORF">C8A01DRAFT_32484</name>
</gene>
<organism evidence="2 3">
    <name type="scientific">Parachaetomium inaequale</name>
    <dbReference type="NCBI Taxonomy" id="2588326"/>
    <lineage>
        <taxon>Eukaryota</taxon>
        <taxon>Fungi</taxon>
        <taxon>Dikarya</taxon>
        <taxon>Ascomycota</taxon>
        <taxon>Pezizomycotina</taxon>
        <taxon>Sordariomycetes</taxon>
        <taxon>Sordariomycetidae</taxon>
        <taxon>Sordariales</taxon>
        <taxon>Chaetomiaceae</taxon>
        <taxon>Parachaetomium</taxon>
    </lineage>
</organism>
<feature type="domain" description="DUF7582" evidence="1">
    <location>
        <begin position="38"/>
        <end position="233"/>
    </location>
</feature>
<name>A0AAN6SVA2_9PEZI</name>
<dbReference type="AlphaFoldDB" id="A0AAN6SVA2"/>
<dbReference type="EMBL" id="MU854328">
    <property type="protein sequence ID" value="KAK4043358.1"/>
    <property type="molecule type" value="Genomic_DNA"/>
</dbReference>